<evidence type="ECO:0000313" key="2">
    <source>
        <dbReference type="Proteomes" id="UP000553209"/>
    </source>
</evidence>
<dbReference type="Proteomes" id="UP000553209">
    <property type="component" value="Unassembled WGS sequence"/>
</dbReference>
<dbReference type="AlphaFoldDB" id="A0A7X6RNE0"/>
<gene>
    <name evidence="1" type="ORF">HGB44_02745</name>
</gene>
<reference evidence="1 2" key="1">
    <citation type="submission" date="2020-04" db="EMBL/GenBank/DDBJ databases">
        <title>MicrobeNet Type strains.</title>
        <authorList>
            <person name="Nicholson A.C."/>
        </authorList>
    </citation>
    <scope>NUCLEOTIDE SEQUENCE [LARGE SCALE GENOMIC DNA]</scope>
    <source>
        <strain evidence="1 2">ATCC 23612</strain>
    </source>
</reference>
<protein>
    <submittedName>
        <fullName evidence="1">Uncharacterized protein</fullName>
    </submittedName>
</protein>
<dbReference type="RefSeq" id="WP_061080730.1">
    <property type="nucleotide sequence ID" value="NZ_JAAXPG010000002.1"/>
</dbReference>
<organism evidence="1 2">
    <name type="scientific">Nocardiopsis alborubida</name>
    <dbReference type="NCBI Taxonomy" id="146802"/>
    <lineage>
        <taxon>Bacteria</taxon>
        <taxon>Bacillati</taxon>
        <taxon>Actinomycetota</taxon>
        <taxon>Actinomycetes</taxon>
        <taxon>Streptosporangiales</taxon>
        <taxon>Nocardiopsidaceae</taxon>
        <taxon>Nocardiopsis</taxon>
    </lineage>
</organism>
<keyword evidence="2" id="KW-1185">Reference proteome</keyword>
<sequence>MAFTRPFTETAEQERERLASAATGSKTHALSTLPVTILEWPQDLLIELPWRVTGESEYRVVVVPFQFHAETEPAIGRQREPRPRKRHSGSWDCIVVASDHPAYPVGGHRLRIPAIEIVRGTQIFI</sequence>
<comment type="caution">
    <text evidence="1">The sequence shown here is derived from an EMBL/GenBank/DDBJ whole genome shotgun (WGS) entry which is preliminary data.</text>
</comment>
<evidence type="ECO:0000313" key="1">
    <source>
        <dbReference type="EMBL" id="NKY96594.1"/>
    </source>
</evidence>
<accession>A0A7X6RNE0</accession>
<dbReference type="EMBL" id="JAAXPG010000002">
    <property type="protein sequence ID" value="NKY96594.1"/>
    <property type="molecule type" value="Genomic_DNA"/>
</dbReference>
<proteinExistence type="predicted"/>
<name>A0A7X6RNE0_9ACTN</name>